<dbReference type="GO" id="GO:0000028">
    <property type="term" value="P:ribosomal small subunit assembly"/>
    <property type="evidence" value="ECO:0007669"/>
    <property type="project" value="TreeGrafter"/>
</dbReference>
<comment type="caution">
    <text evidence="4">The sequence shown here is derived from an EMBL/GenBank/DDBJ whole genome shotgun (WGS) entry which is preliminary data.</text>
</comment>
<dbReference type="SUPFAM" id="SSF52540">
    <property type="entry name" value="P-loop containing nucleoside triphosphate hydrolases"/>
    <property type="match status" value="1"/>
</dbReference>
<evidence type="ECO:0000313" key="5">
    <source>
        <dbReference type="Proteomes" id="UP000517694"/>
    </source>
</evidence>
<dbReference type="AlphaFoldDB" id="A0A7X1LNR6"/>
<dbReference type="InterPro" id="IPR027417">
    <property type="entry name" value="P-loop_NTPase"/>
</dbReference>
<dbReference type="GO" id="GO:0019843">
    <property type="term" value="F:rRNA binding"/>
    <property type="evidence" value="ECO:0007669"/>
    <property type="project" value="TreeGrafter"/>
</dbReference>
<dbReference type="GO" id="GO:0005525">
    <property type="term" value="F:GTP binding"/>
    <property type="evidence" value="ECO:0007669"/>
    <property type="project" value="InterPro"/>
</dbReference>
<dbReference type="InterPro" id="IPR005662">
    <property type="entry name" value="GTPase_Era-like"/>
</dbReference>
<keyword evidence="2" id="KW-0472">Membrane</keyword>
<keyword evidence="2" id="KW-0812">Transmembrane</keyword>
<dbReference type="GO" id="GO:0043024">
    <property type="term" value="F:ribosomal small subunit binding"/>
    <property type="evidence" value="ECO:0007669"/>
    <property type="project" value="TreeGrafter"/>
</dbReference>
<gene>
    <name evidence="4" type="ORF">H1R13_01385</name>
</gene>
<evidence type="ECO:0000256" key="2">
    <source>
        <dbReference type="SAM" id="Phobius"/>
    </source>
</evidence>
<feature type="compositionally biased region" description="Low complexity" evidence="1">
    <location>
        <begin position="8"/>
        <end position="29"/>
    </location>
</feature>
<dbReference type="InterPro" id="IPR006073">
    <property type="entry name" value="GTP-bd"/>
</dbReference>
<feature type="transmembrane region" description="Helical" evidence="2">
    <location>
        <begin position="625"/>
        <end position="647"/>
    </location>
</feature>
<organism evidence="4 5">
    <name type="scientific">Streptomyces mexicanus</name>
    <dbReference type="NCBI Taxonomy" id="178566"/>
    <lineage>
        <taxon>Bacteria</taxon>
        <taxon>Bacillati</taxon>
        <taxon>Actinomycetota</taxon>
        <taxon>Actinomycetes</taxon>
        <taxon>Kitasatosporales</taxon>
        <taxon>Streptomycetaceae</taxon>
        <taxon>Streptomyces</taxon>
    </lineage>
</organism>
<feature type="domain" description="G" evidence="3">
    <location>
        <begin position="263"/>
        <end position="379"/>
    </location>
</feature>
<protein>
    <submittedName>
        <fullName evidence="4">50S ribosome-binding GTPase</fullName>
    </submittedName>
</protein>
<sequence>MGRPRTTGSAGPAPGVAGRPAAAGRTPGYAGHGGQGLAHPLGEPAERQGRPEPADHHARVPDDGRHARVQGDGRRTGAGHSDSDGAHVRTEGRADSRGESRAGSRTDGRPADGAGAVNRTDGRTDAGHSAARTDGRSDAHSADARSDGRTDACGDGRADARGEGRTDGRAESAGVWDDGLIARRVTEGGTSAADLVPVAPRPPRPLPVPPLAYDGPLRSRLDALRELVGLSRTRLDSRTLAEAGRVLDEAAARRRLSGQHTVVAIAGATGSGKSQLFNALAGVPISETGVRRPTTAAPIACSWSDGAASLIDRLGIPGRLRRRPVQGTDADPQLRGLVLVDLPDHDSAAVQHREHVDRILGLVDAVIWVVDPEKYADAILHERYLRPMAGHAEIMFIVLNQVDRLPGEAADQVLDDLRRLLDEDGIALGEYGEPGATVLALSALTGEGLPELREALGQFVAERGAAARRIAADVDVAATRLRPVYTAQRRAGLSEEAREEFAARLADAVGAVAAGEAAERAWLRNAGRACGTPWLRLWRWYQDRREPPTGRLPVRTQPDEEATARQRVEQAVRTVADRASAGLPVPWAQAVREAAVRGAQGLPEALDALAAQAGLPPGRPPRPGWWPAAVLAQASMTILQVIGGLWLVGQIIGVMAPNLGVPVLLMLAGIIGGPLVEWSCRIAARGPARRYGQEAERRLREAAAGCGRARVLDPIAAELLRYREVREQYARVRGAGVR</sequence>
<reference evidence="4 5" key="1">
    <citation type="submission" date="2020-08" db="EMBL/GenBank/DDBJ databases">
        <title>Whole-Genome Sequence of French Clinical Streptomyces mexicanus Strain Q0842.</title>
        <authorList>
            <person name="Boxberger M."/>
            <person name="La Scola B."/>
        </authorList>
    </citation>
    <scope>NUCLEOTIDE SEQUENCE [LARGE SCALE GENOMIC DNA]</scope>
    <source>
        <strain evidence="4 5">Marseille-Q0842</strain>
    </source>
</reference>
<dbReference type="CDD" id="cd11383">
    <property type="entry name" value="YfjP"/>
    <property type="match status" value="1"/>
</dbReference>
<dbReference type="EMBL" id="JACMHY010000001">
    <property type="protein sequence ID" value="MBC2863692.1"/>
    <property type="molecule type" value="Genomic_DNA"/>
</dbReference>
<dbReference type="Gene3D" id="3.40.50.300">
    <property type="entry name" value="P-loop containing nucleotide triphosphate hydrolases"/>
    <property type="match status" value="1"/>
</dbReference>
<feature type="transmembrane region" description="Helical" evidence="2">
    <location>
        <begin position="659"/>
        <end position="676"/>
    </location>
</feature>
<dbReference type="Pfam" id="PF01926">
    <property type="entry name" value="MMR_HSR1"/>
    <property type="match status" value="1"/>
</dbReference>
<dbReference type="PANTHER" id="PTHR42698:SF1">
    <property type="entry name" value="GTPASE ERA, MITOCHONDRIAL"/>
    <property type="match status" value="1"/>
</dbReference>
<feature type="compositionally biased region" description="Basic and acidic residues" evidence="1">
    <location>
        <begin position="44"/>
        <end position="110"/>
    </location>
</feature>
<evidence type="ECO:0000313" key="4">
    <source>
        <dbReference type="EMBL" id="MBC2863692.1"/>
    </source>
</evidence>
<feature type="region of interest" description="Disordered" evidence="1">
    <location>
        <begin position="1"/>
        <end position="173"/>
    </location>
</feature>
<name>A0A7X1LNR6_9ACTN</name>
<feature type="compositionally biased region" description="Basic and acidic residues" evidence="1">
    <location>
        <begin position="120"/>
        <end position="170"/>
    </location>
</feature>
<evidence type="ECO:0000259" key="3">
    <source>
        <dbReference type="Pfam" id="PF01926"/>
    </source>
</evidence>
<proteinExistence type="predicted"/>
<evidence type="ECO:0000256" key="1">
    <source>
        <dbReference type="SAM" id="MobiDB-lite"/>
    </source>
</evidence>
<dbReference type="Proteomes" id="UP000517694">
    <property type="component" value="Unassembled WGS sequence"/>
</dbReference>
<keyword evidence="5" id="KW-1185">Reference proteome</keyword>
<accession>A0A7X1LNR6</accession>
<keyword evidence="2" id="KW-1133">Transmembrane helix</keyword>
<dbReference type="GO" id="GO:0005829">
    <property type="term" value="C:cytosol"/>
    <property type="evidence" value="ECO:0007669"/>
    <property type="project" value="TreeGrafter"/>
</dbReference>
<dbReference type="PANTHER" id="PTHR42698">
    <property type="entry name" value="GTPASE ERA"/>
    <property type="match status" value="1"/>
</dbReference>